<keyword evidence="2" id="KW-0255">Endonuclease</keyword>
<accession>A0A372LCA1</accession>
<feature type="compositionally biased region" description="Low complexity" evidence="4">
    <location>
        <begin position="32"/>
        <end position="43"/>
    </location>
</feature>
<reference evidence="7 8" key="1">
    <citation type="submission" date="2018-08" db="EMBL/GenBank/DDBJ databases">
        <title>Bacillus chawlae sp. nov., Bacillus glennii sp. nov., and Bacillus saganii sp. nov. Isolated from the Vehicle Assembly Building at Kennedy Space Center where the Viking Spacecraft were Assembled.</title>
        <authorList>
            <person name="Seuylemezian A."/>
            <person name="Vaishampayan P."/>
        </authorList>
    </citation>
    <scope>NUCLEOTIDE SEQUENCE [LARGE SCALE GENOMIC DNA]</scope>
    <source>
        <strain evidence="7 8">V44-8</strain>
    </source>
</reference>
<feature type="region of interest" description="Disordered" evidence="4">
    <location>
        <begin position="24"/>
        <end position="59"/>
    </location>
</feature>
<feature type="signal peptide" evidence="5">
    <location>
        <begin position="1"/>
        <end position="22"/>
    </location>
</feature>
<dbReference type="PANTHER" id="PTHR12302">
    <property type="entry name" value="EBNA2 BINDING PROTEIN P100"/>
    <property type="match status" value="1"/>
</dbReference>
<dbReference type="PANTHER" id="PTHR12302:SF3">
    <property type="entry name" value="SERINE_THREONINE-PROTEIN KINASE 31"/>
    <property type="match status" value="1"/>
</dbReference>
<dbReference type="SUPFAM" id="SSF50199">
    <property type="entry name" value="Staphylococcal nuclease"/>
    <property type="match status" value="1"/>
</dbReference>
<dbReference type="GO" id="GO:0003676">
    <property type="term" value="F:nucleic acid binding"/>
    <property type="evidence" value="ECO:0007669"/>
    <property type="project" value="InterPro"/>
</dbReference>
<dbReference type="InterPro" id="IPR016071">
    <property type="entry name" value="Staphylococal_nuclease_OB-fold"/>
</dbReference>
<evidence type="ECO:0000256" key="1">
    <source>
        <dbReference type="ARBA" id="ARBA00022722"/>
    </source>
</evidence>
<dbReference type="InterPro" id="IPR002071">
    <property type="entry name" value="Thermonucl_AS"/>
</dbReference>
<evidence type="ECO:0000256" key="5">
    <source>
        <dbReference type="SAM" id="SignalP"/>
    </source>
</evidence>
<dbReference type="RefSeq" id="WP_117322834.1">
    <property type="nucleotide sequence ID" value="NZ_QVTD01000006.1"/>
</dbReference>
<dbReference type="InterPro" id="IPR035437">
    <property type="entry name" value="SNase_OB-fold_sf"/>
</dbReference>
<evidence type="ECO:0000256" key="2">
    <source>
        <dbReference type="ARBA" id="ARBA00022759"/>
    </source>
</evidence>
<organism evidence="7 8">
    <name type="scientific">Peribacillus glennii</name>
    <dbReference type="NCBI Taxonomy" id="2303991"/>
    <lineage>
        <taxon>Bacteria</taxon>
        <taxon>Bacillati</taxon>
        <taxon>Bacillota</taxon>
        <taxon>Bacilli</taxon>
        <taxon>Bacillales</taxon>
        <taxon>Bacillaceae</taxon>
        <taxon>Peribacillus</taxon>
    </lineage>
</organism>
<comment type="caution">
    <text evidence="7">The sequence shown here is derived from an EMBL/GenBank/DDBJ whole genome shotgun (WGS) entry which is preliminary data.</text>
</comment>
<dbReference type="Proteomes" id="UP000262939">
    <property type="component" value="Unassembled WGS sequence"/>
</dbReference>
<dbReference type="EMBL" id="QVTD01000006">
    <property type="protein sequence ID" value="RFU63469.1"/>
    <property type="molecule type" value="Genomic_DNA"/>
</dbReference>
<keyword evidence="8" id="KW-1185">Reference proteome</keyword>
<protein>
    <submittedName>
        <fullName evidence="7">Nuclease</fullName>
    </submittedName>
</protein>
<dbReference type="GO" id="GO:0016787">
    <property type="term" value="F:hydrolase activity"/>
    <property type="evidence" value="ECO:0007669"/>
    <property type="project" value="UniProtKB-KW"/>
</dbReference>
<feature type="compositionally biased region" description="Polar residues" evidence="4">
    <location>
        <begin position="224"/>
        <end position="236"/>
    </location>
</feature>
<dbReference type="AlphaFoldDB" id="A0A372LCA1"/>
<dbReference type="Gene3D" id="2.40.50.90">
    <property type="match status" value="1"/>
</dbReference>
<dbReference type="PROSITE" id="PS51257">
    <property type="entry name" value="PROKAR_LIPOPROTEIN"/>
    <property type="match status" value="1"/>
</dbReference>
<dbReference type="CDD" id="cd00175">
    <property type="entry name" value="SNc"/>
    <property type="match status" value="1"/>
</dbReference>
<proteinExistence type="predicted"/>
<feature type="compositionally biased region" description="Basic and acidic residues" evidence="4">
    <location>
        <begin position="49"/>
        <end position="59"/>
    </location>
</feature>
<evidence type="ECO:0000313" key="7">
    <source>
        <dbReference type="EMBL" id="RFU63469.1"/>
    </source>
</evidence>
<gene>
    <name evidence="7" type="ORF">D0466_12110</name>
</gene>
<feature type="domain" description="TNase-like" evidence="6">
    <location>
        <begin position="64"/>
        <end position="198"/>
    </location>
</feature>
<dbReference type="OrthoDB" id="4376109at2"/>
<dbReference type="Pfam" id="PF00565">
    <property type="entry name" value="SNase"/>
    <property type="match status" value="1"/>
</dbReference>
<dbReference type="SMART" id="SM00318">
    <property type="entry name" value="SNc"/>
    <property type="match status" value="1"/>
</dbReference>
<sequence>MHKAFAKYIWLAAILMMLSSCGQPNETANSPQTGQEQTTKKTQAPGNQKQDEFAEKITDENKPKTFSVTVVEVIDGDTVKIKMRDGRKETTRLLLIDTPETVHPTKPVQPFGPEASQFTKELLPPGKNVEVEPGISERDKYGRLLAYFYVDGKSVNKMLIEKGLARVAYVYAPNTKYIDEFRKLQDKVRKKAIGIWSIENYATSDGFEDSNKKPYARSNRDTVENTTASSCENPQIKGNINSRGEKIYHIPSGRHYAITKAERMFCTEAGAKQAGFRKSQR</sequence>
<keyword evidence="3" id="KW-0378">Hydrolase</keyword>
<evidence type="ECO:0000256" key="4">
    <source>
        <dbReference type="SAM" id="MobiDB-lite"/>
    </source>
</evidence>
<keyword evidence="5" id="KW-0732">Signal</keyword>
<evidence type="ECO:0000313" key="8">
    <source>
        <dbReference type="Proteomes" id="UP000262939"/>
    </source>
</evidence>
<feature type="region of interest" description="Disordered" evidence="4">
    <location>
        <begin position="208"/>
        <end position="236"/>
    </location>
</feature>
<name>A0A372LCA1_9BACI</name>
<dbReference type="PROSITE" id="PS01123">
    <property type="entry name" value="TNASE_1"/>
    <property type="match status" value="1"/>
</dbReference>
<evidence type="ECO:0000259" key="6">
    <source>
        <dbReference type="PROSITE" id="PS50830"/>
    </source>
</evidence>
<evidence type="ECO:0000256" key="3">
    <source>
        <dbReference type="ARBA" id="ARBA00022801"/>
    </source>
</evidence>
<feature type="chain" id="PRO_5038731396" evidence="5">
    <location>
        <begin position="23"/>
        <end position="281"/>
    </location>
</feature>
<dbReference type="GO" id="GO:0004519">
    <property type="term" value="F:endonuclease activity"/>
    <property type="evidence" value="ECO:0007669"/>
    <property type="project" value="UniProtKB-KW"/>
</dbReference>
<keyword evidence="1" id="KW-0540">Nuclease</keyword>
<dbReference type="PROSITE" id="PS50830">
    <property type="entry name" value="TNASE_3"/>
    <property type="match status" value="1"/>
</dbReference>